<dbReference type="Proteomes" id="UP001201980">
    <property type="component" value="Unassembled WGS sequence"/>
</dbReference>
<accession>A0AAD5WTD8</accession>
<proteinExistence type="predicted"/>
<protein>
    <submittedName>
        <fullName evidence="1">Uncharacterized protein</fullName>
    </submittedName>
</protein>
<evidence type="ECO:0000313" key="2">
    <source>
        <dbReference type="Proteomes" id="UP001201980"/>
    </source>
</evidence>
<comment type="caution">
    <text evidence="1">The sequence shown here is derived from an EMBL/GenBank/DDBJ whole genome shotgun (WGS) entry which is preliminary data.</text>
</comment>
<dbReference type="EMBL" id="JAKWBI020000160">
    <property type="protein sequence ID" value="KAJ2901244.1"/>
    <property type="molecule type" value="Genomic_DNA"/>
</dbReference>
<gene>
    <name evidence="1" type="ORF">MKZ38_002108</name>
</gene>
<organism evidence="1 2">
    <name type="scientific">Zalerion maritima</name>
    <dbReference type="NCBI Taxonomy" id="339359"/>
    <lineage>
        <taxon>Eukaryota</taxon>
        <taxon>Fungi</taxon>
        <taxon>Dikarya</taxon>
        <taxon>Ascomycota</taxon>
        <taxon>Pezizomycotina</taxon>
        <taxon>Sordariomycetes</taxon>
        <taxon>Lulworthiomycetidae</taxon>
        <taxon>Lulworthiales</taxon>
        <taxon>Lulworthiaceae</taxon>
        <taxon>Zalerion</taxon>
    </lineage>
</organism>
<name>A0AAD5WTD8_9PEZI</name>
<reference evidence="1" key="1">
    <citation type="submission" date="2022-07" db="EMBL/GenBank/DDBJ databases">
        <title>Draft genome sequence of Zalerion maritima ATCC 34329, a (micro)plastics degrading marine fungus.</title>
        <authorList>
            <person name="Paco A."/>
            <person name="Goncalves M.F.M."/>
            <person name="Rocha-Santos T.A.P."/>
            <person name="Alves A."/>
        </authorList>
    </citation>
    <scope>NUCLEOTIDE SEQUENCE</scope>
    <source>
        <strain evidence="1">ATCC 34329</strain>
    </source>
</reference>
<evidence type="ECO:0000313" key="1">
    <source>
        <dbReference type="EMBL" id="KAJ2901244.1"/>
    </source>
</evidence>
<sequence>MLSPFPHKQYLDSVEAQDKVVGDEGEILGLIEALRWLSLLILEYLTIVADHAVSRLQATNFPRDEDCLESEDSAYLDDVNNRLKFTKFPRGTAIPGSSKKPERVPLKEIHEDLFAHNTLSEISAGLIAMSGCILALQSRQKVLNLGAPVSLVHQSLVNTAEFLDDLGEIFSGEPPSDPDTFSFVTQKLYQLTASISTALFHVKTNSHLSNNQHSSSGVAKSVKYVAKKFKRGAQTFFGSERIVLEEPSDMSVV</sequence>
<dbReference type="AlphaFoldDB" id="A0AAD5WTD8"/>
<keyword evidence="2" id="KW-1185">Reference proteome</keyword>